<name>M1Q8Y0_METMZ</name>
<dbReference type="HOGENOM" id="CLU_3210764_0_0_2"/>
<evidence type="ECO:0000313" key="2">
    <source>
        <dbReference type="Proteomes" id="UP000011718"/>
    </source>
</evidence>
<proteinExistence type="predicted"/>
<sequence length="44" mass="4913">MNEKIQRKTPEPVLHGFLFGNGTFITPVEMRIMQSLGIIPATKA</sequence>
<dbReference type="Proteomes" id="UP000011718">
    <property type="component" value="Chromosome"/>
</dbReference>
<dbReference type="BioCyc" id="MMAZ1236903:G139K-1216-MONOMER"/>
<evidence type="ECO:0000313" key="1">
    <source>
        <dbReference type="EMBL" id="AGF96658.1"/>
    </source>
</evidence>
<dbReference type="AlphaFoldDB" id="M1Q8Y0"/>
<dbReference type="EMBL" id="CP004144">
    <property type="protein sequence ID" value="AGF96658.1"/>
    <property type="molecule type" value="Genomic_DNA"/>
</dbReference>
<protein>
    <submittedName>
        <fullName evidence="1">Uncharacterized protein</fullName>
    </submittedName>
</protein>
<gene>
    <name evidence="1" type="ORF">MmTuc01_1272</name>
</gene>
<accession>M1Q8Y0</accession>
<dbReference type="KEGG" id="mmaz:MmTuc01_1272"/>
<organism evidence="1 2">
    <name type="scientific">Methanosarcina mazei Tuc01</name>
    <dbReference type="NCBI Taxonomy" id="1236903"/>
    <lineage>
        <taxon>Archaea</taxon>
        <taxon>Methanobacteriati</taxon>
        <taxon>Methanobacteriota</taxon>
        <taxon>Stenosarchaea group</taxon>
        <taxon>Methanomicrobia</taxon>
        <taxon>Methanosarcinales</taxon>
        <taxon>Methanosarcinaceae</taxon>
        <taxon>Methanosarcina</taxon>
    </lineage>
</organism>
<reference evidence="1 2" key="1">
    <citation type="journal article" date="2013" name="Genome Announc.">
        <title>Complete Genome of a Methanosarcina mazei Strain Isolated from Sediment Samples from an Amazonian Flooded Area.</title>
        <authorList>
            <person name="Assis das Gracas D."/>
            <person name="Thiago Juca Ramos R."/>
            <person name="Vieira Araujo A.C."/>
            <person name="Zahlouth R."/>
            <person name="Ribeiro Carneiro A."/>
            <person name="Souza Lopes T."/>
            <person name="Azevedo Barauna R."/>
            <person name="Azevedo V."/>
            <person name="Cruz Schneider M.P."/>
            <person name="Pellizari V.H."/>
            <person name="Silva A."/>
        </authorList>
    </citation>
    <scope>NUCLEOTIDE SEQUENCE [LARGE SCALE GENOMIC DNA]</scope>
    <source>
        <strain evidence="1 2">Tuc01</strain>
    </source>
</reference>